<feature type="transmembrane region" description="Helical" evidence="1">
    <location>
        <begin position="215"/>
        <end position="233"/>
    </location>
</feature>
<protein>
    <submittedName>
        <fullName evidence="2">NnrS protein involved in response to NO</fullName>
    </submittedName>
</protein>
<dbReference type="AlphaFoldDB" id="A0A3B1ACZ5"/>
<feature type="transmembrane region" description="Helical" evidence="1">
    <location>
        <begin position="269"/>
        <end position="292"/>
    </location>
</feature>
<dbReference type="Pfam" id="PF05940">
    <property type="entry name" value="NnrS"/>
    <property type="match status" value="1"/>
</dbReference>
<name>A0A3B1ACZ5_9ZZZZ</name>
<sequence length="396" mass="44151">MQISEASTTNTFSLFSLGFRIFFIAAGVFAVVSIAFWSAIYLFNVPLPLETISNFQWHAHEMIYGYAIAVIAGFLLAAVKNWTGVQTLHGKSLMLLFSLWLIARVLFLFGTTYLMAAAVADSLFLFFLALAIAYPIIKVKQWMQIGVLSKVILFLVFNVLFYLGALGVLNDGVYWGIYGGIYLVVGLILMMARRVVPFFIERGVGYQVTLYNSKLIDISSLILFVLFFVADVFLQNQLLSSSLAFTLFIVNAARLIGWHTKGIWKNSMLWSLYLALCFISFGFLLLAAVYFLGVSKYLAIHAFTFGGIAVITMGMMSRVALGHTGRDVTKPPASVRYALAILILGAIFRVIIPLFDSTQYSLWIGISQLLWVVAFLIFVITYLPILAKPRIDNMPG</sequence>
<organism evidence="2">
    <name type="scientific">hydrothermal vent metagenome</name>
    <dbReference type="NCBI Taxonomy" id="652676"/>
    <lineage>
        <taxon>unclassified sequences</taxon>
        <taxon>metagenomes</taxon>
        <taxon>ecological metagenomes</taxon>
    </lineage>
</organism>
<feature type="transmembrane region" description="Helical" evidence="1">
    <location>
        <begin position="63"/>
        <end position="82"/>
    </location>
</feature>
<feature type="transmembrane region" description="Helical" evidence="1">
    <location>
        <begin position="175"/>
        <end position="195"/>
    </location>
</feature>
<keyword evidence="1" id="KW-0812">Transmembrane</keyword>
<dbReference type="EMBL" id="UOFT01000013">
    <property type="protein sequence ID" value="VAW91694.1"/>
    <property type="molecule type" value="Genomic_DNA"/>
</dbReference>
<proteinExistence type="predicted"/>
<feature type="transmembrane region" description="Helical" evidence="1">
    <location>
        <begin position="337"/>
        <end position="355"/>
    </location>
</feature>
<dbReference type="InterPro" id="IPR010266">
    <property type="entry name" value="NnrS"/>
</dbReference>
<feature type="transmembrane region" description="Helical" evidence="1">
    <location>
        <begin position="298"/>
        <end position="316"/>
    </location>
</feature>
<feature type="transmembrane region" description="Helical" evidence="1">
    <location>
        <begin position="151"/>
        <end position="169"/>
    </location>
</feature>
<feature type="transmembrane region" description="Helical" evidence="1">
    <location>
        <begin position="122"/>
        <end position="139"/>
    </location>
</feature>
<keyword evidence="1" id="KW-1133">Transmembrane helix</keyword>
<accession>A0A3B1ACZ5</accession>
<evidence type="ECO:0000256" key="1">
    <source>
        <dbReference type="SAM" id="Phobius"/>
    </source>
</evidence>
<keyword evidence="1" id="KW-0472">Membrane</keyword>
<gene>
    <name evidence="2" type="ORF">MNBD_GAMMA23-2530</name>
</gene>
<feature type="transmembrane region" description="Helical" evidence="1">
    <location>
        <begin position="94"/>
        <end position="116"/>
    </location>
</feature>
<reference evidence="2" key="1">
    <citation type="submission" date="2018-06" db="EMBL/GenBank/DDBJ databases">
        <authorList>
            <person name="Zhirakovskaya E."/>
        </authorList>
    </citation>
    <scope>NUCLEOTIDE SEQUENCE</scope>
</reference>
<feature type="transmembrane region" description="Helical" evidence="1">
    <location>
        <begin position="21"/>
        <end position="43"/>
    </location>
</feature>
<evidence type="ECO:0000313" key="2">
    <source>
        <dbReference type="EMBL" id="VAW91694.1"/>
    </source>
</evidence>
<feature type="transmembrane region" description="Helical" evidence="1">
    <location>
        <begin position="239"/>
        <end position="257"/>
    </location>
</feature>
<feature type="transmembrane region" description="Helical" evidence="1">
    <location>
        <begin position="361"/>
        <end position="385"/>
    </location>
</feature>